<dbReference type="GO" id="GO:0004634">
    <property type="term" value="F:phosphopyruvate hydratase activity"/>
    <property type="evidence" value="ECO:0007669"/>
    <property type="project" value="UniProtKB-UniRule"/>
</dbReference>
<dbReference type="Pfam" id="PF03952">
    <property type="entry name" value="Enolase_N"/>
    <property type="match status" value="1"/>
</dbReference>
<dbReference type="CDD" id="cd03313">
    <property type="entry name" value="enolase"/>
    <property type="match status" value="1"/>
</dbReference>
<evidence type="ECO:0000256" key="11">
    <source>
        <dbReference type="ARBA" id="ARBA00045763"/>
    </source>
</evidence>
<dbReference type="SUPFAM" id="SSF51604">
    <property type="entry name" value="Enolase C-terminal domain-like"/>
    <property type="match status" value="1"/>
</dbReference>
<feature type="binding site" evidence="14">
    <location>
        <position position="312"/>
    </location>
    <ligand>
        <name>substrate</name>
    </ligand>
</feature>
<dbReference type="InterPro" id="IPR000941">
    <property type="entry name" value="Enolase"/>
</dbReference>
<gene>
    <name evidence="12" type="primary">eno</name>
    <name evidence="18" type="ORF">GGR39_001346</name>
</gene>
<dbReference type="GO" id="GO:0009986">
    <property type="term" value="C:cell surface"/>
    <property type="evidence" value="ECO:0007669"/>
    <property type="project" value="UniProtKB-SubCell"/>
</dbReference>
<dbReference type="SFLD" id="SFLDF00002">
    <property type="entry name" value="enolase"/>
    <property type="match status" value="1"/>
</dbReference>
<evidence type="ECO:0000256" key="2">
    <source>
        <dbReference type="ARBA" id="ARBA00009604"/>
    </source>
</evidence>
<reference evidence="18 19" key="1">
    <citation type="submission" date="2020-08" db="EMBL/GenBank/DDBJ databases">
        <title>Genomic Encyclopedia of Type Strains, Phase IV (KMG-IV): sequencing the most valuable type-strain genomes for metagenomic binning, comparative biology and taxonomic classification.</title>
        <authorList>
            <person name="Goeker M."/>
        </authorList>
    </citation>
    <scope>NUCLEOTIDE SEQUENCE [LARGE SCALE GENOMIC DNA]</scope>
    <source>
        <strain evidence="18 19">DSM 27568</strain>
    </source>
</reference>
<feature type="binding site" evidence="14">
    <location>
        <begin position="364"/>
        <end position="367"/>
    </location>
    <ligand>
        <name>substrate</name>
    </ligand>
</feature>
<feature type="domain" description="Enolase N-terminal" evidence="17">
    <location>
        <begin position="4"/>
        <end position="134"/>
    </location>
</feature>
<dbReference type="FunFam" id="3.20.20.120:FF:000001">
    <property type="entry name" value="Enolase"/>
    <property type="match status" value="1"/>
</dbReference>
<keyword evidence="6 12" id="KW-0964">Secreted</keyword>
<keyword evidence="19" id="KW-1185">Reference proteome</keyword>
<feature type="active site" description="Proton donor" evidence="12 13">
    <location>
        <position position="205"/>
    </location>
</feature>
<evidence type="ECO:0000256" key="7">
    <source>
        <dbReference type="ARBA" id="ARBA00022723"/>
    </source>
</evidence>
<evidence type="ECO:0000256" key="9">
    <source>
        <dbReference type="ARBA" id="ARBA00023152"/>
    </source>
</evidence>
<dbReference type="UniPathway" id="UPA00109">
    <property type="reaction ID" value="UER00187"/>
</dbReference>
<comment type="cofactor">
    <cofactor evidence="12">
        <name>Mg(2+)</name>
        <dbReference type="ChEBI" id="CHEBI:18420"/>
    </cofactor>
    <text evidence="12">Binds a second Mg(2+) ion via substrate during catalysis.</text>
</comment>
<feature type="binding site" evidence="12 15">
    <location>
        <position position="312"/>
    </location>
    <ligand>
        <name>Mg(2+)</name>
        <dbReference type="ChEBI" id="CHEBI:18420"/>
    </ligand>
</feature>
<evidence type="ECO:0000256" key="6">
    <source>
        <dbReference type="ARBA" id="ARBA00022525"/>
    </source>
</evidence>
<comment type="cofactor">
    <cofactor evidence="15">
        <name>Mg(2+)</name>
        <dbReference type="ChEBI" id="CHEBI:18420"/>
    </cofactor>
    <text evidence="15">Mg(2+) is required for catalysis and for stabilizing the dimer.</text>
</comment>
<evidence type="ECO:0000256" key="5">
    <source>
        <dbReference type="ARBA" id="ARBA00022490"/>
    </source>
</evidence>
<evidence type="ECO:0000256" key="12">
    <source>
        <dbReference type="HAMAP-Rule" id="MF_00318"/>
    </source>
</evidence>
<dbReference type="Gene3D" id="3.30.390.10">
    <property type="entry name" value="Enolase-like, N-terminal domain"/>
    <property type="match status" value="1"/>
</dbReference>
<dbReference type="Proteomes" id="UP000561459">
    <property type="component" value="Unassembled WGS sequence"/>
</dbReference>
<evidence type="ECO:0000256" key="4">
    <source>
        <dbReference type="ARBA" id="ARBA00017068"/>
    </source>
</evidence>
<dbReference type="PANTHER" id="PTHR11902">
    <property type="entry name" value="ENOLASE"/>
    <property type="match status" value="1"/>
</dbReference>
<dbReference type="EMBL" id="JACIDY010000002">
    <property type="protein sequence ID" value="MBB3939706.1"/>
    <property type="molecule type" value="Genomic_DNA"/>
</dbReference>
<name>A0A7W6FXZ6_9SPHN</name>
<evidence type="ECO:0000256" key="1">
    <source>
        <dbReference type="ARBA" id="ARBA00005031"/>
    </source>
</evidence>
<evidence type="ECO:0000256" key="13">
    <source>
        <dbReference type="PIRSR" id="PIRSR001400-1"/>
    </source>
</evidence>
<evidence type="ECO:0000256" key="14">
    <source>
        <dbReference type="PIRSR" id="PIRSR001400-2"/>
    </source>
</evidence>
<dbReference type="RefSeq" id="WP_058737841.1">
    <property type="nucleotide sequence ID" value="NZ_JACIDY010000002.1"/>
</dbReference>
<evidence type="ECO:0000256" key="10">
    <source>
        <dbReference type="ARBA" id="ARBA00023239"/>
    </source>
</evidence>
<dbReference type="InterPro" id="IPR029017">
    <property type="entry name" value="Enolase-like_N"/>
</dbReference>
<dbReference type="FunFam" id="3.30.390.10:FF:000001">
    <property type="entry name" value="Enolase"/>
    <property type="match status" value="1"/>
</dbReference>
<evidence type="ECO:0000256" key="8">
    <source>
        <dbReference type="ARBA" id="ARBA00022842"/>
    </source>
</evidence>
<feature type="binding site" evidence="12 15">
    <location>
        <position position="242"/>
    </location>
    <ligand>
        <name>Mg(2+)</name>
        <dbReference type="ChEBI" id="CHEBI:18420"/>
    </ligand>
</feature>
<feature type="binding site" evidence="12">
    <location>
        <position position="163"/>
    </location>
    <ligand>
        <name>(2R)-2-phosphoglycerate</name>
        <dbReference type="ChEBI" id="CHEBI:58289"/>
    </ligand>
</feature>
<dbReference type="NCBIfam" id="TIGR01060">
    <property type="entry name" value="eno"/>
    <property type="match status" value="1"/>
</dbReference>
<comment type="similarity">
    <text evidence="2 12">Belongs to the enolase family.</text>
</comment>
<dbReference type="SFLD" id="SFLDS00001">
    <property type="entry name" value="Enolase"/>
    <property type="match status" value="1"/>
</dbReference>
<dbReference type="SMART" id="SM01193">
    <property type="entry name" value="Enolase_N"/>
    <property type="match status" value="1"/>
</dbReference>
<comment type="function">
    <text evidence="11 12">Catalyzes the reversible conversion of 2-phosphoglycerate (2-PG) into phosphoenolpyruvate (PEP). It is essential for the degradation of carbohydrates via glycolysis.</text>
</comment>
<dbReference type="InterPro" id="IPR020809">
    <property type="entry name" value="Enolase_CS"/>
</dbReference>
<feature type="binding site" evidence="12">
    <location>
        <position position="388"/>
    </location>
    <ligand>
        <name>(2R)-2-phosphoglycerate</name>
        <dbReference type="ChEBI" id="CHEBI:58289"/>
    </ligand>
</feature>
<keyword evidence="5 12" id="KW-0963">Cytoplasm</keyword>
<feature type="binding site" evidence="12">
    <location>
        <position position="337"/>
    </location>
    <ligand>
        <name>(2R)-2-phosphoglycerate</name>
        <dbReference type="ChEBI" id="CHEBI:58289"/>
    </ligand>
</feature>
<dbReference type="GO" id="GO:0000015">
    <property type="term" value="C:phosphopyruvate hydratase complex"/>
    <property type="evidence" value="ECO:0007669"/>
    <property type="project" value="InterPro"/>
</dbReference>
<evidence type="ECO:0000256" key="3">
    <source>
        <dbReference type="ARBA" id="ARBA00012058"/>
    </source>
</evidence>
<dbReference type="Gene3D" id="3.20.20.120">
    <property type="entry name" value="Enolase-like C-terminal domain"/>
    <property type="match status" value="1"/>
</dbReference>
<comment type="subcellular location">
    <subcellularLocation>
        <location evidence="12">Cytoplasm</location>
    </subcellularLocation>
    <subcellularLocation>
        <location evidence="12">Secreted</location>
    </subcellularLocation>
    <subcellularLocation>
        <location evidence="12">Cell surface</location>
    </subcellularLocation>
    <text evidence="12">Fractions of enolase are present in both the cytoplasm and on the cell surface.</text>
</comment>
<feature type="binding site" evidence="12">
    <location>
        <position position="366"/>
    </location>
    <ligand>
        <name>(2R)-2-phosphoglycerate</name>
        <dbReference type="ChEBI" id="CHEBI:58289"/>
    </ligand>
</feature>
<dbReference type="GO" id="GO:0006096">
    <property type="term" value="P:glycolytic process"/>
    <property type="evidence" value="ECO:0007669"/>
    <property type="project" value="UniProtKB-UniRule"/>
</dbReference>
<dbReference type="SFLD" id="SFLDG00178">
    <property type="entry name" value="enolase"/>
    <property type="match status" value="1"/>
</dbReference>
<feature type="active site" description="Proton acceptor" evidence="12 13">
    <location>
        <position position="337"/>
    </location>
</feature>
<dbReference type="PIRSF" id="PIRSF001400">
    <property type="entry name" value="Enolase"/>
    <property type="match status" value="1"/>
</dbReference>
<keyword evidence="9 12" id="KW-0324">Glycolysis</keyword>
<accession>A0A7W6FXZ6</accession>
<dbReference type="SMART" id="SM01192">
    <property type="entry name" value="Enolase_C"/>
    <property type="match status" value="1"/>
</dbReference>
<comment type="caution">
    <text evidence="18">The sequence shown here is derived from an EMBL/GenBank/DDBJ whole genome shotgun (WGS) entry which is preliminary data.</text>
</comment>
<organism evidence="18 19">
    <name type="scientific">Novosphingobium fluoreni</name>
    <dbReference type="NCBI Taxonomy" id="1391222"/>
    <lineage>
        <taxon>Bacteria</taxon>
        <taxon>Pseudomonadati</taxon>
        <taxon>Pseudomonadota</taxon>
        <taxon>Alphaproteobacteria</taxon>
        <taxon>Sphingomonadales</taxon>
        <taxon>Sphingomonadaceae</taxon>
        <taxon>Novosphingobium</taxon>
    </lineage>
</organism>
<dbReference type="Pfam" id="PF00113">
    <property type="entry name" value="Enolase_C"/>
    <property type="match status" value="1"/>
</dbReference>
<dbReference type="HAMAP" id="MF_00318">
    <property type="entry name" value="Enolase"/>
    <property type="match status" value="1"/>
</dbReference>
<dbReference type="PRINTS" id="PR00148">
    <property type="entry name" value="ENOLASE"/>
</dbReference>
<dbReference type="InterPro" id="IPR036849">
    <property type="entry name" value="Enolase-like_C_sf"/>
</dbReference>
<protein>
    <recommendedName>
        <fullName evidence="4 12">Enolase</fullName>
        <ecNumber evidence="3 12">4.2.1.11</ecNumber>
    </recommendedName>
    <alternativeName>
        <fullName evidence="12">2-phospho-D-glycerate hydro-lyase</fullName>
    </alternativeName>
    <alternativeName>
        <fullName evidence="12">2-phosphoglycerate dehydratase</fullName>
    </alternativeName>
</protein>
<evidence type="ECO:0000313" key="19">
    <source>
        <dbReference type="Proteomes" id="UP000561459"/>
    </source>
</evidence>
<dbReference type="InterPro" id="IPR020811">
    <property type="entry name" value="Enolase_N"/>
</dbReference>
<keyword evidence="10 12" id="KW-0456">Lyase</keyword>
<dbReference type="InterPro" id="IPR020810">
    <property type="entry name" value="Enolase_C"/>
</dbReference>
<evidence type="ECO:0000259" key="16">
    <source>
        <dbReference type="SMART" id="SM01192"/>
    </source>
</evidence>
<comment type="catalytic activity">
    <reaction evidence="12">
        <text>(2R)-2-phosphoglycerate = phosphoenolpyruvate + H2O</text>
        <dbReference type="Rhea" id="RHEA:10164"/>
        <dbReference type="ChEBI" id="CHEBI:15377"/>
        <dbReference type="ChEBI" id="CHEBI:58289"/>
        <dbReference type="ChEBI" id="CHEBI:58702"/>
        <dbReference type="EC" id="4.2.1.11"/>
    </reaction>
</comment>
<dbReference type="GO" id="GO:0005576">
    <property type="term" value="C:extracellular region"/>
    <property type="evidence" value="ECO:0007669"/>
    <property type="project" value="UniProtKB-SubCell"/>
</dbReference>
<feature type="binding site" evidence="14">
    <location>
        <position position="155"/>
    </location>
    <ligand>
        <name>substrate</name>
    </ligand>
</feature>
<sequence length="428" mass="45191">MTAIIDIHGREILDSRGNPTVEVDVLLEDGSFGRAAVPSGASTGAHEAVELRDGDKSRYLGKGVLKAVDAVNNDIAEALVGMDAEDQRDLDLAMIELDGTENKGRLGANAILGTSLAVAKAAANARGLPLYAYVGGVSAHVLPVPMMNIINGGEHADNPIDFQEFMIMPVGADSIAEAVRWGAEIFHTLKKGLHEKGLATAVGDEGGFAPNIASTRAALDFVSQSIEKAGFKLGSEIQLALDCASTEFFKNGKYEISGEGLSLSPVEFADYLADLTAAYPIISIEDGMSEDDFEGWKALTDKIGHKVQLVGDDLFVTNPKRLTMGIEQGLANSLLVKVNQIGSLTETLEAVSIAQRAGYTAVMSHRSGETEDATIADLAVATNCGQIKTGSLARSDRLAKYNQLIRIEEELGNAAHYAGAKAFGKLSV</sequence>
<proteinExistence type="inferred from homology"/>
<feature type="binding site" evidence="14">
    <location>
        <position position="388"/>
    </location>
    <ligand>
        <name>substrate</name>
    </ligand>
</feature>
<dbReference type="SUPFAM" id="SSF54826">
    <property type="entry name" value="Enolase N-terminal domain-like"/>
    <property type="match status" value="1"/>
</dbReference>
<dbReference type="EC" id="4.2.1.11" evidence="3 12"/>
<keyword evidence="7 12" id="KW-0479">Metal-binding</keyword>
<keyword evidence="8 12" id="KW-0460">Magnesium</keyword>
<evidence type="ECO:0000313" key="18">
    <source>
        <dbReference type="EMBL" id="MBB3939706.1"/>
    </source>
</evidence>
<feature type="binding site" evidence="12 15">
    <location>
        <position position="285"/>
    </location>
    <ligand>
        <name>Mg(2+)</name>
        <dbReference type="ChEBI" id="CHEBI:18420"/>
    </ligand>
</feature>
<feature type="binding site" evidence="14">
    <location>
        <position position="285"/>
    </location>
    <ligand>
        <name>substrate</name>
    </ligand>
</feature>
<dbReference type="PANTHER" id="PTHR11902:SF1">
    <property type="entry name" value="ENOLASE"/>
    <property type="match status" value="1"/>
</dbReference>
<evidence type="ECO:0000259" key="17">
    <source>
        <dbReference type="SMART" id="SM01193"/>
    </source>
</evidence>
<feature type="binding site" evidence="12">
    <location>
        <position position="367"/>
    </location>
    <ligand>
        <name>(2R)-2-phosphoglycerate</name>
        <dbReference type="ChEBI" id="CHEBI:58289"/>
    </ligand>
</feature>
<feature type="domain" description="Enolase C-terminal TIM barrel" evidence="16">
    <location>
        <begin position="139"/>
        <end position="425"/>
    </location>
</feature>
<dbReference type="PROSITE" id="PS00164">
    <property type="entry name" value="ENOLASE"/>
    <property type="match status" value="1"/>
</dbReference>
<dbReference type="GO" id="GO:0000287">
    <property type="term" value="F:magnesium ion binding"/>
    <property type="evidence" value="ECO:0007669"/>
    <property type="project" value="UniProtKB-UniRule"/>
</dbReference>
<comment type="pathway">
    <text evidence="1 12">Carbohydrate degradation; glycolysis; pyruvate from D-glyceraldehyde 3-phosphate: step 4/5.</text>
</comment>
<evidence type="ECO:0000256" key="15">
    <source>
        <dbReference type="PIRSR" id="PIRSR001400-3"/>
    </source>
</evidence>
<dbReference type="AlphaFoldDB" id="A0A7W6FXZ6"/>
<feature type="binding site" evidence="14">
    <location>
        <position position="164"/>
    </location>
    <ligand>
        <name>substrate</name>
    </ligand>
</feature>